<sequence>MSRTHRWQGRVLSCQVVSQTGHRPQKAGSGLVHFVHKGSSQVPLRAWATVAQPLQETHRCWQRSHQGWPVAREISQGAVRPQIPHSLVSFGLQLLQRTPSASRTATGWRRPHPTQTSRLIGSRIRQLGHSGCPAVSRVAGSRTAPQREQGTAACLAKQARQILLPSRSFDSAFTPWQRGQAGLMTSVAPAATSSPMNRNTAGVGTSAGMVAPAAGGGVLAQWDDILAAAALELSGHARAVAIDVTGPSTSKDSLGGMVGNCGKGPLERLAGQAGLCPAGAS</sequence>
<name>A0A4D4LGD6_STRVO</name>
<keyword evidence="2" id="KW-1185">Reference proteome</keyword>
<gene>
    <name evidence="1" type="ORF">SVIO_109850</name>
</gene>
<proteinExistence type="predicted"/>
<comment type="caution">
    <text evidence="1">The sequence shown here is derived from an EMBL/GenBank/DDBJ whole genome shotgun (WGS) entry which is preliminary data.</text>
</comment>
<accession>A0A4D4LGD6</accession>
<evidence type="ECO:0000313" key="1">
    <source>
        <dbReference type="EMBL" id="GDY60362.1"/>
    </source>
</evidence>
<organism evidence="1 2">
    <name type="scientific">Streptomyces violaceusniger</name>
    <dbReference type="NCBI Taxonomy" id="68280"/>
    <lineage>
        <taxon>Bacteria</taxon>
        <taxon>Bacillati</taxon>
        <taxon>Actinomycetota</taxon>
        <taxon>Actinomycetes</taxon>
        <taxon>Kitasatosporales</taxon>
        <taxon>Streptomycetaceae</taxon>
        <taxon>Streptomyces</taxon>
        <taxon>Streptomyces violaceusniger group</taxon>
    </lineage>
</organism>
<evidence type="ECO:0000313" key="2">
    <source>
        <dbReference type="Proteomes" id="UP000301309"/>
    </source>
</evidence>
<reference evidence="1 2" key="1">
    <citation type="journal article" date="2020" name="Int. J. Syst. Evol. Microbiol.">
        <title>Reclassification of Streptomyces castelarensis and Streptomyces sporoclivatus as later heterotypic synonyms of Streptomyces antimycoticus.</title>
        <authorList>
            <person name="Komaki H."/>
            <person name="Tamura T."/>
        </authorList>
    </citation>
    <scope>NUCLEOTIDE SEQUENCE [LARGE SCALE GENOMIC DNA]</scope>
    <source>
        <strain evidence="1 2">NBRC 13459</strain>
    </source>
</reference>
<dbReference type="EMBL" id="BJHW01000002">
    <property type="protein sequence ID" value="GDY60362.1"/>
    <property type="molecule type" value="Genomic_DNA"/>
</dbReference>
<dbReference type="Proteomes" id="UP000301309">
    <property type="component" value="Unassembled WGS sequence"/>
</dbReference>
<protein>
    <submittedName>
        <fullName evidence="1">Uncharacterized protein</fullName>
    </submittedName>
</protein>
<dbReference type="AlphaFoldDB" id="A0A4D4LGD6"/>